<dbReference type="InterPro" id="IPR000653">
    <property type="entry name" value="DegT/StrS_aminotransferase"/>
</dbReference>
<proteinExistence type="inferred from homology"/>
<keyword evidence="4" id="KW-0032">Aminotransferase</keyword>
<dbReference type="InterPro" id="IPR015421">
    <property type="entry name" value="PyrdxlP-dep_Trfase_major"/>
</dbReference>
<protein>
    <submittedName>
        <fullName evidence="4">DegT/DnrJ/EryC1/StrS family aminotransferase</fullName>
    </submittedName>
</protein>
<dbReference type="Pfam" id="PF01041">
    <property type="entry name" value="DegT_DnrJ_EryC1"/>
    <property type="match status" value="1"/>
</dbReference>
<dbReference type="GO" id="GO:0008483">
    <property type="term" value="F:transaminase activity"/>
    <property type="evidence" value="ECO:0007669"/>
    <property type="project" value="UniProtKB-KW"/>
</dbReference>
<comment type="similarity">
    <text evidence="2 3">Belongs to the DegT/DnrJ/EryC1 family.</text>
</comment>
<sequence>MQAQVPFLSFEFQHGQAREAILAAMARVYDSHWYVLGEEVRRFEQEYAAFNDVRECVGVANGLDALVLALRALHIGPGDEVIVPSNTYIASWLAVTQVGATPVPVEPELATSNLDPALIEAAITPRTRAIMPVHLYGQACRMPEIMAIAGRHSLLVVEDNAQSQGAAFDGQLTGSFGSASGTSFYPGKNLGALGDAGAVTTNRPELARQLRVLRNYGSERKYHNEVVGYNSRLDELQAAVLRAKLPLLAQWTRQRQQLASWYGQHLAGIEGLRLPALSPGASHVYHLYVVHHAQRDALQHHLTEQGIGTLIHYPVPPHRQPAYAHLGLPPGALPIAEALAATCLSLPLWPGMTEEQVAAVAAAVRSFRPLPGPHAH</sequence>
<dbReference type="RefSeq" id="WP_345238392.1">
    <property type="nucleotide sequence ID" value="NZ_BAABGZ010000082.1"/>
</dbReference>
<dbReference type="PANTHER" id="PTHR30244:SF36">
    <property type="entry name" value="3-OXO-GLUCOSE-6-PHOSPHATE:GLUTAMATE AMINOTRANSFERASE"/>
    <property type="match status" value="1"/>
</dbReference>
<dbReference type="SUPFAM" id="SSF53383">
    <property type="entry name" value="PLP-dependent transferases"/>
    <property type="match status" value="1"/>
</dbReference>
<dbReference type="PANTHER" id="PTHR30244">
    <property type="entry name" value="TRANSAMINASE"/>
    <property type="match status" value="1"/>
</dbReference>
<evidence type="ECO:0000313" key="5">
    <source>
        <dbReference type="Proteomes" id="UP001501153"/>
    </source>
</evidence>
<keyword evidence="1 3" id="KW-0663">Pyridoxal phosphate</keyword>
<evidence type="ECO:0000313" key="4">
    <source>
        <dbReference type="EMBL" id="GAA4370339.1"/>
    </source>
</evidence>
<name>A0ABP8ISP7_9BACT</name>
<keyword evidence="5" id="KW-1185">Reference proteome</keyword>
<reference evidence="5" key="1">
    <citation type="journal article" date="2019" name="Int. J. Syst. Evol. Microbiol.">
        <title>The Global Catalogue of Microorganisms (GCM) 10K type strain sequencing project: providing services to taxonomists for standard genome sequencing and annotation.</title>
        <authorList>
            <consortium name="The Broad Institute Genomics Platform"/>
            <consortium name="The Broad Institute Genome Sequencing Center for Infectious Disease"/>
            <person name="Wu L."/>
            <person name="Ma J."/>
        </authorList>
    </citation>
    <scope>NUCLEOTIDE SEQUENCE [LARGE SCALE GENOMIC DNA]</scope>
    <source>
        <strain evidence="5">JCM 17923</strain>
    </source>
</reference>
<evidence type="ECO:0000256" key="2">
    <source>
        <dbReference type="ARBA" id="ARBA00037999"/>
    </source>
</evidence>
<dbReference type="PIRSF" id="PIRSF000390">
    <property type="entry name" value="PLP_StrS"/>
    <property type="match status" value="1"/>
</dbReference>
<dbReference type="CDD" id="cd00616">
    <property type="entry name" value="AHBA_syn"/>
    <property type="match status" value="1"/>
</dbReference>
<evidence type="ECO:0000256" key="3">
    <source>
        <dbReference type="RuleBase" id="RU004508"/>
    </source>
</evidence>
<accession>A0ABP8ISP7</accession>
<dbReference type="EMBL" id="BAABGZ010000082">
    <property type="protein sequence ID" value="GAA4370339.1"/>
    <property type="molecule type" value="Genomic_DNA"/>
</dbReference>
<dbReference type="Gene3D" id="3.40.640.10">
    <property type="entry name" value="Type I PLP-dependent aspartate aminotransferase-like (Major domain)"/>
    <property type="match status" value="1"/>
</dbReference>
<organism evidence="4 5">
    <name type="scientific">Hymenobacter saemangeumensis</name>
    <dbReference type="NCBI Taxonomy" id="1084522"/>
    <lineage>
        <taxon>Bacteria</taxon>
        <taxon>Pseudomonadati</taxon>
        <taxon>Bacteroidota</taxon>
        <taxon>Cytophagia</taxon>
        <taxon>Cytophagales</taxon>
        <taxon>Hymenobacteraceae</taxon>
        <taxon>Hymenobacter</taxon>
    </lineage>
</organism>
<dbReference type="Gene3D" id="3.90.1150.10">
    <property type="entry name" value="Aspartate Aminotransferase, domain 1"/>
    <property type="match status" value="1"/>
</dbReference>
<evidence type="ECO:0000256" key="1">
    <source>
        <dbReference type="ARBA" id="ARBA00022898"/>
    </source>
</evidence>
<dbReference type="InterPro" id="IPR015422">
    <property type="entry name" value="PyrdxlP-dep_Trfase_small"/>
</dbReference>
<gene>
    <name evidence="4" type="ORF">GCM10023185_44710</name>
</gene>
<comment type="caution">
    <text evidence="4">The sequence shown here is derived from an EMBL/GenBank/DDBJ whole genome shotgun (WGS) entry which is preliminary data.</text>
</comment>
<dbReference type="InterPro" id="IPR015424">
    <property type="entry name" value="PyrdxlP-dep_Trfase"/>
</dbReference>
<keyword evidence="4" id="KW-0808">Transferase</keyword>
<dbReference type="Proteomes" id="UP001501153">
    <property type="component" value="Unassembled WGS sequence"/>
</dbReference>